<evidence type="ECO:0000313" key="1">
    <source>
        <dbReference type="EMBL" id="CAB4002548.1"/>
    </source>
</evidence>
<sequence>MDELSPVAEINDPDLICISETWLDPSILDLTISPYRKDRGTPGGGLITYVKTAIPSSRLFDMEEEGKEALWLLLKPQRLPRPFSCIVMVAVYYPPDQAAINETTMIDYLTNGIDVILQSYPSAGIIIAGDFNKMKLGTLCNCFDFRKIVKKPTRQNNTLGQIMTNMSPLFQEVQHLPPLDEVESLLKNYPLPLPSIGQIKSVLNHFNHSKTTGTDGVPAWLLKRFSSDLAPIVHDIITASIKQCKYPSHYKHGLVTSVPKAYPPTDWPLYYIGSDSITQTWFNATDNTCRDKAGIRALFIDFKKAFDLVDHGILLNKLVLMNVNKSFWLWVKSFLSGRTQQVKINQTLSSIEGCPAGVPQGSALSPTLFNIHIDDLDTSVPEDLEVSTYKYADDCTQSECIMKGECSNMQKVLDSVQN</sequence>
<dbReference type="OrthoDB" id="411378at2759"/>
<protein>
    <submittedName>
        <fullName evidence="1">Uncharacterized protein</fullName>
    </submittedName>
</protein>
<dbReference type="PANTHER" id="PTHR47510">
    <property type="entry name" value="REVERSE TRANSCRIPTASE DOMAIN-CONTAINING PROTEIN"/>
    <property type="match status" value="1"/>
</dbReference>
<reference evidence="1" key="1">
    <citation type="submission" date="2020-04" db="EMBL/GenBank/DDBJ databases">
        <authorList>
            <person name="Alioto T."/>
            <person name="Alioto T."/>
            <person name="Gomez Garrido J."/>
        </authorList>
    </citation>
    <scope>NUCLEOTIDE SEQUENCE</scope>
    <source>
        <strain evidence="1">A484AB</strain>
    </source>
</reference>
<dbReference type="InterPro" id="IPR000477">
    <property type="entry name" value="RT_dom"/>
</dbReference>
<keyword evidence="2" id="KW-1185">Reference proteome</keyword>
<dbReference type="AlphaFoldDB" id="A0A6S7IH87"/>
<dbReference type="PROSITE" id="PS50878">
    <property type="entry name" value="RT_POL"/>
    <property type="match status" value="1"/>
</dbReference>
<proteinExistence type="predicted"/>
<gene>
    <name evidence="1" type="ORF">PACLA_8A010544</name>
</gene>
<comment type="caution">
    <text evidence="1">The sequence shown here is derived from an EMBL/GenBank/DDBJ whole genome shotgun (WGS) entry which is preliminary data.</text>
</comment>
<dbReference type="Proteomes" id="UP001152795">
    <property type="component" value="Unassembled WGS sequence"/>
</dbReference>
<evidence type="ECO:0000313" key="2">
    <source>
        <dbReference type="Proteomes" id="UP001152795"/>
    </source>
</evidence>
<dbReference type="SUPFAM" id="SSF56219">
    <property type="entry name" value="DNase I-like"/>
    <property type="match status" value="1"/>
</dbReference>
<dbReference type="Gene3D" id="3.60.10.10">
    <property type="entry name" value="Endonuclease/exonuclease/phosphatase"/>
    <property type="match status" value="1"/>
</dbReference>
<dbReference type="InterPro" id="IPR036691">
    <property type="entry name" value="Endo/exonu/phosph_ase_sf"/>
</dbReference>
<dbReference type="EMBL" id="CACRXK020004383">
    <property type="protein sequence ID" value="CAB4002548.1"/>
    <property type="molecule type" value="Genomic_DNA"/>
</dbReference>
<dbReference type="PANTHER" id="PTHR47510:SF3">
    <property type="entry name" value="ENDO_EXONUCLEASE_PHOSPHATASE DOMAIN-CONTAINING PROTEIN"/>
    <property type="match status" value="1"/>
</dbReference>
<name>A0A6S7IH87_PARCT</name>
<dbReference type="Pfam" id="PF00078">
    <property type="entry name" value="RVT_1"/>
    <property type="match status" value="1"/>
</dbReference>
<organism evidence="1 2">
    <name type="scientific">Paramuricea clavata</name>
    <name type="common">Red gorgonian</name>
    <name type="synonym">Violescent sea-whip</name>
    <dbReference type="NCBI Taxonomy" id="317549"/>
    <lineage>
        <taxon>Eukaryota</taxon>
        <taxon>Metazoa</taxon>
        <taxon>Cnidaria</taxon>
        <taxon>Anthozoa</taxon>
        <taxon>Octocorallia</taxon>
        <taxon>Malacalcyonacea</taxon>
        <taxon>Plexauridae</taxon>
        <taxon>Paramuricea</taxon>
    </lineage>
</organism>
<accession>A0A6S7IH87</accession>